<proteinExistence type="predicted"/>
<accession>A0A8J8TA58</accession>
<name>A0A8J8TA58_HALGN</name>
<evidence type="ECO:0000313" key="1">
    <source>
        <dbReference type="EMBL" id="TNV88232.1"/>
    </source>
</evidence>
<gene>
    <name evidence="1" type="ORF">FGO68_gene16997</name>
</gene>
<dbReference type="Proteomes" id="UP000785679">
    <property type="component" value="Unassembled WGS sequence"/>
</dbReference>
<protein>
    <submittedName>
        <fullName evidence="1">Uncharacterized protein</fullName>
    </submittedName>
</protein>
<sequence length="77" mass="8497">MALSARYLKEKMKSGKEGDKGQGVDTTAILQEVNLDFGRSMNWIIIDKTMEKPKDQPSSEATCQAMPSVRHGAYSCS</sequence>
<comment type="caution">
    <text evidence="1">The sequence shown here is derived from an EMBL/GenBank/DDBJ whole genome shotgun (WGS) entry which is preliminary data.</text>
</comment>
<reference evidence="1" key="1">
    <citation type="submission" date="2019-06" db="EMBL/GenBank/DDBJ databases">
        <authorList>
            <person name="Zheng W."/>
        </authorList>
    </citation>
    <scope>NUCLEOTIDE SEQUENCE</scope>
    <source>
        <strain evidence="1">QDHG01</strain>
    </source>
</reference>
<evidence type="ECO:0000313" key="2">
    <source>
        <dbReference type="Proteomes" id="UP000785679"/>
    </source>
</evidence>
<dbReference type="AlphaFoldDB" id="A0A8J8TA58"/>
<organism evidence="1 2">
    <name type="scientific">Halteria grandinella</name>
    <dbReference type="NCBI Taxonomy" id="5974"/>
    <lineage>
        <taxon>Eukaryota</taxon>
        <taxon>Sar</taxon>
        <taxon>Alveolata</taxon>
        <taxon>Ciliophora</taxon>
        <taxon>Intramacronucleata</taxon>
        <taxon>Spirotrichea</taxon>
        <taxon>Stichotrichia</taxon>
        <taxon>Sporadotrichida</taxon>
        <taxon>Halteriidae</taxon>
        <taxon>Halteria</taxon>
    </lineage>
</organism>
<dbReference type="EMBL" id="RRYP01000016">
    <property type="protein sequence ID" value="TNV88232.1"/>
    <property type="molecule type" value="Genomic_DNA"/>
</dbReference>
<keyword evidence="2" id="KW-1185">Reference proteome</keyword>